<feature type="transmembrane region" description="Helical" evidence="1">
    <location>
        <begin position="458"/>
        <end position="480"/>
    </location>
</feature>
<dbReference type="WormBase" id="SRAE_1000038600">
    <property type="protein sequence ID" value="SRP06739"/>
    <property type="gene ID" value="WBGene00256982"/>
</dbReference>
<gene>
    <name evidence="2 4 5" type="ORF">SRAE_1000038600</name>
</gene>
<evidence type="ECO:0000256" key="1">
    <source>
        <dbReference type="SAM" id="Phobius"/>
    </source>
</evidence>
<feature type="transmembrane region" description="Helical" evidence="1">
    <location>
        <begin position="9"/>
        <end position="26"/>
    </location>
</feature>
<dbReference type="Proteomes" id="UP000035682">
    <property type="component" value="Unplaced"/>
</dbReference>
<evidence type="ECO:0000313" key="4">
    <source>
        <dbReference type="WBParaSite" id="SRAE_1000038600.1"/>
    </source>
</evidence>
<keyword evidence="1" id="KW-0472">Membrane</keyword>
<dbReference type="GeneID" id="36374477"/>
<sequence>MIYLLLNRSIFFSCAIYFFINFLQVFCTSKISKNGPQLFNENDNNKLNKNLNSSFNKILSEKLFDNKTQPQLTNFVSKFNNDSYISNNSKPKREAINNTLNSTNATEVKPIDNRNITTSNDNNQNQPLEILDNFLNNISLIDSTNATTNENNTIISITTPITITSTTTMSDLITNTETISNDDTEMAILDTAKNEQVFVESLPQHAIEETTDYGKLNSDGTDFDYKSLINGVWSLTNLKKFSFTCKKEEVNSKYDDYYETIEVMKRNEMNEWVSIKRIEHKGPGKHSLTFKMGISNETMKNLNFKFLTFIGDFQCKYSYNKYEGDETSYELIKKTPILKIRFGAVTFLVETDIQFKKSIKLSCPMLEHVKMYRQSAMYFDDNTSNYIDGNYKRVIFTVLPKNAIRVENDTSIIIKNFKSINLGFYHCVYTDGTLNDIELRLVYKVFSSEFDTLQIDNMYLKLIFIYMSLTLGVLFLTLIFQ</sequence>
<keyword evidence="1" id="KW-0812">Transmembrane</keyword>
<dbReference type="RefSeq" id="XP_024501314.1">
    <property type="nucleotide sequence ID" value="XM_024647213.1"/>
</dbReference>
<reference evidence="2 3" key="1">
    <citation type="submission" date="2014-09" db="EMBL/GenBank/DDBJ databases">
        <authorList>
            <person name="Martin A.A."/>
        </authorList>
    </citation>
    <scope>NUCLEOTIDE SEQUENCE</scope>
    <source>
        <strain evidence="3">ED321</strain>
        <strain evidence="2">ED321 Heterogonic</strain>
    </source>
</reference>
<dbReference type="STRING" id="34506.A0A090L1X4"/>
<evidence type="ECO:0000313" key="3">
    <source>
        <dbReference type="Proteomes" id="UP000035682"/>
    </source>
</evidence>
<dbReference type="WBParaSite" id="SRAE_1000038600.1">
    <property type="protein sequence ID" value="SRAE_1000038600.1"/>
    <property type="gene ID" value="WBGene00256982"/>
</dbReference>
<proteinExistence type="predicted"/>
<protein>
    <submittedName>
        <fullName evidence="2 4">Uncharacterized protein</fullName>
    </submittedName>
</protein>
<name>A0A090L1X4_STRRB</name>
<keyword evidence="1" id="KW-1133">Transmembrane helix</keyword>
<dbReference type="CTD" id="36374477"/>
<keyword evidence="3" id="KW-1185">Reference proteome</keyword>
<evidence type="ECO:0000313" key="2">
    <source>
        <dbReference type="EMBL" id="CEF62112.1"/>
    </source>
</evidence>
<dbReference type="EMBL" id="LN609528">
    <property type="protein sequence ID" value="CEF62112.1"/>
    <property type="molecule type" value="Genomic_DNA"/>
</dbReference>
<reference evidence="4" key="2">
    <citation type="submission" date="2020-12" db="UniProtKB">
        <authorList>
            <consortium name="WormBaseParasite"/>
        </authorList>
    </citation>
    <scope>IDENTIFICATION</scope>
</reference>
<organism evidence="2">
    <name type="scientific">Strongyloides ratti</name>
    <name type="common">Parasitic roundworm</name>
    <dbReference type="NCBI Taxonomy" id="34506"/>
    <lineage>
        <taxon>Eukaryota</taxon>
        <taxon>Metazoa</taxon>
        <taxon>Ecdysozoa</taxon>
        <taxon>Nematoda</taxon>
        <taxon>Chromadorea</taxon>
        <taxon>Rhabditida</taxon>
        <taxon>Tylenchina</taxon>
        <taxon>Panagrolaimomorpha</taxon>
        <taxon>Strongyloidoidea</taxon>
        <taxon>Strongyloididae</taxon>
        <taxon>Strongyloides</taxon>
    </lineage>
</organism>
<accession>A0A090L1X4</accession>
<evidence type="ECO:0000313" key="5">
    <source>
        <dbReference type="WormBase" id="SRAE_1000038600"/>
    </source>
</evidence>
<dbReference type="AlphaFoldDB" id="A0A090L1X4"/>